<feature type="compositionally biased region" description="Polar residues" evidence="1">
    <location>
        <begin position="97"/>
        <end position="113"/>
    </location>
</feature>
<gene>
    <name evidence="3" type="ORF">ESP51_03790</name>
</gene>
<accession>A0A4Q2L4Q5</accession>
<proteinExistence type="predicted"/>
<evidence type="ECO:0000313" key="4">
    <source>
        <dbReference type="Proteomes" id="UP000293865"/>
    </source>
</evidence>
<evidence type="ECO:0000256" key="1">
    <source>
        <dbReference type="SAM" id="MobiDB-lite"/>
    </source>
</evidence>
<feature type="compositionally biased region" description="Pro residues" evidence="1">
    <location>
        <begin position="114"/>
        <end position="139"/>
    </location>
</feature>
<keyword evidence="4" id="KW-1185">Reference proteome</keyword>
<dbReference type="EMBL" id="SDPN01000004">
    <property type="protein sequence ID" value="RXZ72589.1"/>
    <property type="molecule type" value="Genomic_DNA"/>
</dbReference>
<feature type="transmembrane region" description="Helical" evidence="2">
    <location>
        <begin position="66"/>
        <end position="86"/>
    </location>
</feature>
<sequence length="181" mass="18306">MLEIDEESRTGSLRPRGRHAAPSASPTTAVHPVRARAAALIGAVIEWGSPRASAIAAWVMRHPRSAFAGVVGVAVVAALGGTIALLQSTSPAPPEGSASSVVDQPRPTSTQAPTPAPFGPILPTPKPPSSSPTPTPTPEPGEELPVADDGTAVEPTPSPNDDVHPSDKAPGAINKPDKGKD</sequence>
<feature type="region of interest" description="Disordered" evidence="1">
    <location>
        <begin position="87"/>
        <end position="181"/>
    </location>
</feature>
<dbReference type="AlphaFoldDB" id="A0A4Q2L4Q5"/>
<keyword evidence="2" id="KW-0812">Transmembrane</keyword>
<comment type="caution">
    <text evidence="3">The sequence shown here is derived from an EMBL/GenBank/DDBJ whole genome shotgun (WGS) entry which is preliminary data.</text>
</comment>
<dbReference type="RefSeq" id="WP_129519553.1">
    <property type="nucleotide sequence ID" value="NZ_SDPN01000004.1"/>
</dbReference>
<evidence type="ECO:0000313" key="3">
    <source>
        <dbReference type="EMBL" id="RXZ72589.1"/>
    </source>
</evidence>
<protein>
    <submittedName>
        <fullName evidence="3">Uncharacterized protein</fullName>
    </submittedName>
</protein>
<organism evidence="3 4">
    <name type="scientific">Agromyces albus</name>
    <dbReference type="NCBI Taxonomy" id="205332"/>
    <lineage>
        <taxon>Bacteria</taxon>
        <taxon>Bacillati</taxon>
        <taxon>Actinomycetota</taxon>
        <taxon>Actinomycetes</taxon>
        <taxon>Micrococcales</taxon>
        <taxon>Microbacteriaceae</taxon>
        <taxon>Agromyces</taxon>
    </lineage>
</organism>
<keyword evidence="2" id="KW-0472">Membrane</keyword>
<name>A0A4Q2L4Q5_9MICO</name>
<feature type="region of interest" description="Disordered" evidence="1">
    <location>
        <begin position="1"/>
        <end position="30"/>
    </location>
</feature>
<dbReference type="Proteomes" id="UP000293865">
    <property type="component" value="Unassembled WGS sequence"/>
</dbReference>
<keyword evidence="2" id="KW-1133">Transmembrane helix</keyword>
<reference evidence="3 4" key="1">
    <citation type="submission" date="2019-01" db="EMBL/GenBank/DDBJ databases">
        <title>Agromyces.</title>
        <authorList>
            <person name="Li J."/>
        </authorList>
    </citation>
    <scope>NUCLEOTIDE SEQUENCE [LARGE SCALE GENOMIC DNA]</scope>
    <source>
        <strain evidence="3 4">DSM 15934</strain>
    </source>
</reference>
<evidence type="ECO:0000256" key="2">
    <source>
        <dbReference type="SAM" id="Phobius"/>
    </source>
</evidence>